<dbReference type="Gramene" id="MELO3C011460.2.1">
    <property type="protein sequence ID" value="MELO3C011460.2.1"/>
    <property type="gene ID" value="MELO3C011460.2"/>
</dbReference>
<evidence type="ECO:0008006" key="4">
    <source>
        <dbReference type="Google" id="ProtNLM"/>
    </source>
</evidence>
<evidence type="ECO:0000256" key="1">
    <source>
        <dbReference type="SAM" id="MobiDB-lite"/>
    </source>
</evidence>
<sequence>MVRSFPTDDNPLIHPAISLFLLAAGMAAAIAMITTLCGVRSRRRSTPSEASSPTATENNKAEENVSPTTTTPSLATAANPSDRETENEGEVKELPLPPKMQQVTSSSPPNQILKSASERKLNHMRSMSIKVPRSLSVVRNHLDEGRQRRKEKIKGEDSIWTKTIILGEKCKVSDEEDGIIYEGKGKKITAYHPRAPSSMSISMSRQNSANEAEALPNSEAKST</sequence>
<organism evidence="3">
    <name type="scientific">Cucumis melo</name>
    <name type="common">Muskmelon</name>
    <dbReference type="NCBI Taxonomy" id="3656"/>
    <lineage>
        <taxon>Eukaryota</taxon>
        <taxon>Viridiplantae</taxon>
        <taxon>Streptophyta</taxon>
        <taxon>Embryophyta</taxon>
        <taxon>Tracheophyta</taxon>
        <taxon>Spermatophyta</taxon>
        <taxon>Magnoliopsida</taxon>
        <taxon>eudicotyledons</taxon>
        <taxon>Gunneridae</taxon>
        <taxon>Pentapetalae</taxon>
        <taxon>rosids</taxon>
        <taxon>fabids</taxon>
        <taxon>Cucurbitales</taxon>
        <taxon>Cucurbitaceae</taxon>
        <taxon>Benincaseae</taxon>
        <taxon>Cucumis</taxon>
    </lineage>
</organism>
<dbReference type="PANTHER" id="PTHR36801:SF3">
    <property type="entry name" value="OS06G0150300 PROTEIN"/>
    <property type="match status" value="1"/>
</dbReference>
<keyword evidence="2" id="KW-1133">Transmembrane helix</keyword>
<feature type="compositionally biased region" description="Low complexity" evidence="1">
    <location>
        <begin position="47"/>
        <end position="57"/>
    </location>
</feature>
<feature type="transmembrane region" description="Helical" evidence="2">
    <location>
        <begin position="12"/>
        <end position="39"/>
    </location>
</feature>
<dbReference type="PANTHER" id="PTHR36801">
    <property type="entry name" value="OS06G0150200 PROTEIN"/>
    <property type="match status" value="1"/>
</dbReference>
<feature type="region of interest" description="Disordered" evidence="1">
    <location>
        <begin position="190"/>
        <end position="223"/>
    </location>
</feature>
<accession>A0A9I9D194</accession>
<feature type="compositionally biased region" description="Basic and acidic residues" evidence="1">
    <location>
        <begin position="81"/>
        <end position="93"/>
    </location>
</feature>
<keyword evidence="2" id="KW-0812">Transmembrane</keyword>
<feature type="region of interest" description="Disordered" evidence="1">
    <location>
        <begin position="40"/>
        <end position="111"/>
    </location>
</feature>
<reference evidence="3" key="1">
    <citation type="submission" date="2023-03" db="UniProtKB">
        <authorList>
            <consortium name="EnsemblPlants"/>
        </authorList>
    </citation>
    <scope>IDENTIFICATION</scope>
</reference>
<feature type="compositionally biased region" description="Polar residues" evidence="1">
    <location>
        <begin position="101"/>
        <end position="111"/>
    </location>
</feature>
<feature type="compositionally biased region" description="Low complexity" evidence="1">
    <location>
        <begin position="66"/>
        <end position="80"/>
    </location>
</feature>
<keyword evidence="2" id="KW-0472">Membrane</keyword>
<dbReference type="EnsemblPlants" id="MELO3C011460.2.1">
    <property type="protein sequence ID" value="MELO3C011460.2.1"/>
    <property type="gene ID" value="MELO3C011460.2"/>
</dbReference>
<proteinExistence type="predicted"/>
<name>A0A9I9D194_CUCME</name>
<evidence type="ECO:0000313" key="3">
    <source>
        <dbReference type="EnsemblPlants" id="MELO3C011460.2.1"/>
    </source>
</evidence>
<protein>
    <recommendedName>
        <fullName evidence="4">Transmembrane protein</fullName>
    </recommendedName>
</protein>
<evidence type="ECO:0000256" key="2">
    <source>
        <dbReference type="SAM" id="Phobius"/>
    </source>
</evidence>
<dbReference type="AlphaFoldDB" id="A0A9I9D194"/>